<dbReference type="RefSeq" id="WP_126353620.1">
    <property type="nucleotide sequence ID" value="NZ_RXPE01000058.1"/>
</dbReference>
<dbReference type="InterPro" id="IPR004322">
    <property type="entry name" value="Plasmid_replicase_bac"/>
</dbReference>
<dbReference type="Proteomes" id="UP000277766">
    <property type="component" value="Unassembled WGS sequence"/>
</dbReference>
<evidence type="ECO:0000313" key="2">
    <source>
        <dbReference type="EMBL" id="RTR19568.1"/>
    </source>
</evidence>
<organism evidence="2 3">
    <name type="scientific">Deinococcus radiophilus</name>
    <dbReference type="NCBI Taxonomy" id="32062"/>
    <lineage>
        <taxon>Bacteria</taxon>
        <taxon>Thermotogati</taxon>
        <taxon>Deinococcota</taxon>
        <taxon>Deinococci</taxon>
        <taxon>Deinococcales</taxon>
        <taxon>Deinococcaceae</taxon>
        <taxon>Deinococcus</taxon>
    </lineage>
</organism>
<name>A0A3S0KAR2_9DEIO</name>
<protein>
    <recommendedName>
        <fullName evidence="1">Primase C-terminal 1 domain-containing protein</fullName>
    </recommendedName>
</protein>
<dbReference type="InterPro" id="IPR014820">
    <property type="entry name" value="PriCT_1"/>
</dbReference>
<accession>A0A3S0KAR2</accession>
<comment type="caution">
    <text evidence="2">The sequence shown here is derived from an EMBL/GenBank/DDBJ whole genome shotgun (WGS) entry which is preliminary data.</text>
</comment>
<evidence type="ECO:0000259" key="1">
    <source>
        <dbReference type="Pfam" id="PF08708"/>
    </source>
</evidence>
<gene>
    <name evidence="2" type="ORF">EJ104_13435</name>
</gene>
<evidence type="ECO:0000313" key="3">
    <source>
        <dbReference type="Proteomes" id="UP000277766"/>
    </source>
</evidence>
<feature type="domain" description="Primase C-terminal 1" evidence="1">
    <location>
        <begin position="175"/>
        <end position="240"/>
    </location>
</feature>
<sequence length="335" mass="37462">MSDHRRLLVAHTAKIVECGNNKMLTTTAARHVALHGFSHYRTDTPLWIPVLPVDMDGNDPIDLIMAGVRIPYPTWVVYNNANGHAWAMYALIDPIVCSPKSARIERYAALIRDGLCLVLGGDPNYTNTTARTPWHDGHTYYPVLHRRWELRELAALLPLDSVARRTASPRRPLDPTAGRNSGLFARLGDWARQEAREGRYGRLSYDQLHAVAAGLNSTLGDPLPAGEVRSTARSVWRWMQADWQGNRTATPNAGSTRSQIRSHHREQLNTQQARERIQAAQAKGAQTRGEATREAITQAVGQLVASGQRVTRQGLQQLTGISERTLSRHTDIWKR</sequence>
<dbReference type="Gene3D" id="1.10.340.50">
    <property type="match status" value="1"/>
</dbReference>
<dbReference type="OrthoDB" id="5445431at2"/>
<keyword evidence="3" id="KW-1185">Reference proteome</keyword>
<proteinExistence type="predicted"/>
<dbReference type="Pfam" id="PF08708">
    <property type="entry name" value="PriCT_1"/>
    <property type="match status" value="1"/>
</dbReference>
<dbReference type="Pfam" id="PF03090">
    <property type="entry name" value="Replicase"/>
    <property type="match status" value="1"/>
</dbReference>
<dbReference type="EMBL" id="RXPE01000058">
    <property type="protein sequence ID" value="RTR19568.1"/>
    <property type="molecule type" value="Genomic_DNA"/>
</dbReference>
<reference evidence="2 3" key="1">
    <citation type="submission" date="2018-12" db="EMBL/GenBank/DDBJ databases">
        <title>Deinococcus radiophilus ATCC 27603 genome sequencing and assembly.</title>
        <authorList>
            <person name="Maclea K.S."/>
            <person name="Maynard C.R."/>
        </authorList>
    </citation>
    <scope>NUCLEOTIDE SEQUENCE [LARGE SCALE GENOMIC DNA]</scope>
    <source>
        <strain evidence="2 3">ATCC 27603</strain>
    </source>
</reference>
<dbReference type="AlphaFoldDB" id="A0A3S0KAR2"/>